<feature type="signal peptide" evidence="2">
    <location>
        <begin position="1"/>
        <end position="18"/>
    </location>
</feature>
<feature type="domain" description="UmuC" evidence="3">
    <location>
        <begin position="26"/>
        <end position="129"/>
    </location>
</feature>
<feature type="chain" id="PRO_5002463434" description="UmuC domain-containing protein" evidence="2">
    <location>
        <begin position="19"/>
        <end position="469"/>
    </location>
</feature>
<comment type="caution">
    <text evidence="4">The sequence shown here is derived from an EMBL/GenBank/DDBJ whole genome shotgun (WGS) entry which is preliminary data.</text>
</comment>
<name>A0A0F3KPK2_9GAMM</name>
<dbReference type="InterPro" id="IPR001126">
    <property type="entry name" value="UmuC"/>
</dbReference>
<dbReference type="SUPFAM" id="SSF56672">
    <property type="entry name" value="DNA/RNA polymerases"/>
    <property type="match status" value="1"/>
</dbReference>
<accession>A0A0F3KPK2</accession>
<dbReference type="CDD" id="cd03468">
    <property type="entry name" value="PolY_like"/>
    <property type="match status" value="1"/>
</dbReference>
<evidence type="ECO:0000313" key="4">
    <source>
        <dbReference type="EMBL" id="KJV33195.1"/>
    </source>
</evidence>
<reference evidence="4 5" key="1">
    <citation type="submission" date="2015-03" db="EMBL/GenBank/DDBJ databases">
        <title>Draft genome sequence of Luteibacter yeojuensis strain SU11.</title>
        <authorList>
            <person name="Sulaiman J."/>
            <person name="Priya K."/>
            <person name="Chan K.-G."/>
        </authorList>
    </citation>
    <scope>NUCLEOTIDE SEQUENCE [LARGE SCALE GENOMIC DNA]</scope>
    <source>
        <strain evidence="4 5">SU11</strain>
    </source>
</reference>
<keyword evidence="1" id="KW-0227">DNA damage</keyword>
<evidence type="ECO:0000256" key="1">
    <source>
        <dbReference type="ARBA" id="ARBA00022763"/>
    </source>
</evidence>
<dbReference type="GO" id="GO:0006281">
    <property type="term" value="P:DNA repair"/>
    <property type="evidence" value="ECO:0007669"/>
    <property type="project" value="InterPro"/>
</dbReference>
<dbReference type="Pfam" id="PF00817">
    <property type="entry name" value="IMS"/>
    <property type="match status" value="1"/>
</dbReference>
<dbReference type="AlphaFoldDB" id="A0A0F3KPK2"/>
<sequence length="469" mass="51793">MLWACLRFPGLAFSAAFAVAPEAGPSALLDTHARQRLIATANDDARAQGVRRGQSIAAARALCPALEVRPRDREAEKRLLAELAAWCYQFSGHVSLVPPNAILMEVGASLRLFDGWPVLADRVRGGLVEQGHPHTLAATPFASASWVFAATADGMVIPERQGVVRMLGALPLTQSGLPATAISGLHAMGFRRLDDVFRLPRPELTRRIGRAGVSWLDRIRGQAADALPAWQPPASFLQKIEFDAELDGSQPLLFPLRRLTRALANLLAARDGGVQRFTLTLEHARGETTRITVAMAAPQRDAERLFELARTRLERATLPAPARAIELHADELPVFRPPVRDLFEPIRGDGLDWPTLDERLRARLGDAALRQLMVVNDHRPERASRYGVPTATTGLPRGRRPLWLLPRPQPMRPEPVAVLAGPERIESGWWDGADTRRDYYIVRTVNGQQAWAYLPPGTLDGWMLHGWFA</sequence>
<dbReference type="OrthoDB" id="5298951at2"/>
<keyword evidence="5" id="KW-1185">Reference proteome</keyword>
<evidence type="ECO:0000259" key="3">
    <source>
        <dbReference type="Pfam" id="PF00817"/>
    </source>
</evidence>
<gene>
    <name evidence="4" type="ORF">VI08_11690</name>
</gene>
<dbReference type="Gene3D" id="3.40.1170.60">
    <property type="match status" value="1"/>
</dbReference>
<evidence type="ECO:0000256" key="2">
    <source>
        <dbReference type="SAM" id="SignalP"/>
    </source>
</evidence>
<dbReference type="RefSeq" id="WP_045829769.1">
    <property type="nucleotide sequence ID" value="NZ_JZRB01000023.1"/>
</dbReference>
<evidence type="ECO:0000313" key="5">
    <source>
        <dbReference type="Proteomes" id="UP000033651"/>
    </source>
</evidence>
<dbReference type="InterPro" id="IPR043502">
    <property type="entry name" value="DNA/RNA_pol_sf"/>
</dbReference>
<dbReference type="PANTHER" id="PTHR35369:SF2">
    <property type="entry name" value="BLR3025 PROTEIN"/>
    <property type="match status" value="1"/>
</dbReference>
<proteinExistence type="predicted"/>
<organism evidence="4 5">
    <name type="scientific">Luteibacter yeojuensis</name>
    <dbReference type="NCBI Taxonomy" id="345309"/>
    <lineage>
        <taxon>Bacteria</taxon>
        <taxon>Pseudomonadati</taxon>
        <taxon>Pseudomonadota</taxon>
        <taxon>Gammaproteobacteria</taxon>
        <taxon>Lysobacterales</taxon>
        <taxon>Rhodanobacteraceae</taxon>
        <taxon>Luteibacter</taxon>
    </lineage>
</organism>
<dbReference type="EMBL" id="JZRB01000023">
    <property type="protein sequence ID" value="KJV33195.1"/>
    <property type="molecule type" value="Genomic_DNA"/>
</dbReference>
<dbReference type="InterPro" id="IPR050356">
    <property type="entry name" value="SulA_CellDiv_inhibitor"/>
</dbReference>
<keyword evidence="2" id="KW-0732">Signal</keyword>
<dbReference type="PANTHER" id="PTHR35369">
    <property type="entry name" value="BLR3025 PROTEIN-RELATED"/>
    <property type="match status" value="1"/>
</dbReference>
<protein>
    <recommendedName>
        <fullName evidence="3">UmuC domain-containing protein</fullName>
    </recommendedName>
</protein>
<dbReference type="Proteomes" id="UP000033651">
    <property type="component" value="Unassembled WGS sequence"/>
</dbReference>
<dbReference type="PATRIC" id="fig|345309.4.peg.1686"/>